<protein>
    <submittedName>
        <fullName evidence="2">Uncharacterized protein</fullName>
    </submittedName>
</protein>
<evidence type="ECO:0000313" key="2">
    <source>
        <dbReference type="EMBL" id="MPC59315.1"/>
    </source>
</evidence>
<reference evidence="2 3" key="1">
    <citation type="submission" date="2019-05" db="EMBL/GenBank/DDBJ databases">
        <title>Another draft genome of Portunus trituberculatus and its Hox gene families provides insights of decapod evolution.</title>
        <authorList>
            <person name="Jeong J.-H."/>
            <person name="Song I."/>
            <person name="Kim S."/>
            <person name="Choi T."/>
            <person name="Kim D."/>
            <person name="Ryu S."/>
            <person name="Kim W."/>
        </authorList>
    </citation>
    <scope>NUCLEOTIDE SEQUENCE [LARGE SCALE GENOMIC DNA]</scope>
    <source>
        <tissue evidence="2">Muscle</tissue>
    </source>
</reference>
<proteinExistence type="predicted"/>
<dbReference type="AlphaFoldDB" id="A0A5B7GP72"/>
<keyword evidence="3" id="KW-1185">Reference proteome</keyword>
<evidence type="ECO:0000256" key="1">
    <source>
        <dbReference type="SAM" id="MobiDB-lite"/>
    </source>
</evidence>
<comment type="caution">
    <text evidence="2">The sequence shown here is derived from an EMBL/GenBank/DDBJ whole genome shotgun (WGS) entry which is preliminary data.</text>
</comment>
<name>A0A5B7GP72_PORTR</name>
<gene>
    <name evidence="2" type="ORF">E2C01_053332</name>
</gene>
<accession>A0A5B7GP72</accession>
<dbReference type="EMBL" id="VSRR010016458">
    <property type="protein sequence ID" value="MPC59315.1"/>
    <property type="molecule type" value="Genomic_DNA"/>
</dbReference>
<feature type="region of interest" description="Disordered" evidence="1">
    <location>
        <begin position="1"/>
        <end position="21"/>
    </location>
</feature>
<organism evidence="2 3">
    <name type="scientific">Portunus trituberculatus</name>
    <name type="common">Swimming crab</name>
    <name type="synonym">Neptunus trituberculatus</name>
    <dbReference type="NCBI Taxonomy" id="210409"/>
    <lineage>
        <taxon>Eukaryota</taxon>
        <taxon>Metazoa</taxon>
        <taxon>Ecdysozoa</taxon>
        <taxon>Arthropoda</taxon>
        <taxon>Crustacea</taxon>
        <taxon>Multicrustacea</taxon>
        <taxon>Malacostraca</taxon>
        <taxon>Eumalacostraca</taxon>
        <taxon>Eucarida</taxon>
        <taxon>Decapoda</taxon>
        <taxon>Pleocyemata</taxon>
        <taxon>Brachyura</taxon>
        <taxon>Eubrachyura</taxon>
        <taxon>Portunoidea</taxon>
        <taxon>Portunidae</taxon>
        <taxon>Portuninae</taxon>
        <taxon>Portunus</taxon>
    </lineage>
</organism>
<sequence length="157" mass="18182">MASVSSIPRSPLPDYTHSRPSPDHLATTRLEFLRAVFSRNLSAKVTEIMLATLWPSSTRQIGLTGEFFSAAPCRRRWSLSFYSFWDTRRVVRKLQLQTILLHWPILSKIEEKASFPKVSKDIMDRDQTRSSEDLRDNIHYHLYRDTGKVTDVVSLSN</sequence>
<dbReference type="Proteomes" id="UP000324222">
    <property type="component" value="Unassembled WGS sequence"/>
</dbReference>
<evidence type="ECO:0000313" key="3">
    <source>
        <dbReference type="Proteomes" id="UP000324222"/>
    </source>
</evidence>